<accession>A0A8J6TTX4</accession>
<dbReference type="InterPro" id="IPR025684">
    <property type="entry name" value="SprA_N_dom"/>
</dbReference>
<dbReference type="EMBL" id="JACVEL010000011">
    <property type="protein sequence ID" value="MBC9813539.1"/>
    <property type="molecule type" value="Genomic_DNA"/>
</dbReference>
<feature type="domain" description="Gliding motility protein SprA N-terminal" evidence="2">
    <location>
        <begin position="51"/>
        <end position="333"/>
    </location>
</feature>
<feature type="compositionally biased region" description="Basic and acidic residues" evidence="1">
    <location>
        <begin position="1932"/>
        <end position="1961"/>
    </location>
</feature>
<evidence type="ECO:0000313" key="3">
    <source>
        <dbReference type="EMBL" id="MBC9813539.1"/>
    </source>
</evidence>
<dbReference type="Pfam" id="PF14349">
    <property type="entry name" value="SprA_N"/>
    <property type="match status" value="2"/>
</dbReference>
<dbReference type="InterPro" id="IPR026377">
    <property type="entry name" value="Cell_surface_SprA"/>
</dbReference>
<sequence>MGKAVRIIFLIQFVLVLSNLNAQDTLRYPIPPTFDPTQTQQNSFDLGDPSSVQQTIVYDPATGSYIFKETIGASGMDYRPPSMMTLEEYLEYERKKSIQDNWKDRIDQQTADSQPFALPIKIDNKLFKSFFGSDQITIKPQGTVEIGLGVNSSRYDNPLLPVKQRRITRFDFNQNINFSVVGQIGTRMKLGMSYNTQANFEFDNVTKLEYNGDEDQIVQSIALGNVSLDLPTTLIPSSKTLFGASTKLKFGRTTVDLIAASSKGQRKEIKVQGGAQKQTFEVSADQYEANRHYFLNFYHRNNYDEAMKALPIVNSGINISRIEVWITNRTNTTENTRNIIAFTDLGEGLVENVEGTPGGYPTIPGPNPLPDNSMNGLYKWASEQPGIRSFSGAVATLATQVVAPGPFTQSIHYEKVESAKKLNDAEFTYNAQLGFISLNIPLNNDEVLAVGYEYTYKGQTYRVGELSTDGVEGTDALILKLLKPTMTNPTNKLWDLMMKNVYSLGAYQVDQVGFRLDILYNNPENSLYIPFFPQDGLDDRQIVTLLEMDKLNQMGQPFSDGVFDYVPMTQSGSRFENGGTINPRNGRVYFSTIEPFGKLLAQKLADANIPQTTIDRLAYTELYDSTKTAAQQIPSKNRFLFRGEYQSSVTGDIPLNSLNVPEGAVSVTAGGVKLTEGTDYTVDYNLGRVRILNEGLLASNQEIKVSVESNSAFGFQSKSLFGARVAHRFSQDFNVGATWMRMMERPVTQKIDIGNEPYKNNIIGFDVQYRTELPFLTKLIDKLPVISTKEKSILTFSGEFAHLIPGQPRAISSSGISYVDDFEGSQSTIDLTSLNAWYMASVPLGQPSLFPEAAGLGLTKTFNRSKIAWYRIDNIFYNQNSNTPQHIANDPTVNSDSRTRNVIYKDVFPLQQQQYGAIPNLQLLEVAYYPKERGMYNYDTTGFVDADGLFTNPQDRWGGIMRAMTTTDFELANIEYIQFWVLDPFNQDAEDANPNTLMTGGDLYFNLGNISEDILPDSRKSYENGLSPSNSPGKNDMDTTDWAQIPNAQVTVNAFDNNPQARINQDVGLDGFSNASEQVQFANYLAWVNGNSTLSPAAKARMIADPSSDDYNYYLDDKYDEQQLGVLQRYKKYNGMEGNSPTPEMYDTMNVNGYSTVGPRLDPDREDINQDNNLQETENYFQYKISLRPQNMVVGTNYITNKQEFKKGNGVTEYWYQFKIPIRDFSSRINGIVDFRSIRFMRMFLKDFDEEVLLRFAKLELIRGEWRRYLQDLSQPGEGVVTDPNLTSFDIGAVNIQENSDRSPIKYIIPPGIQREIDPSQQVQRQMNEQSLTLEVCGLQDGDARAAYKNVTFDVRGYKKMKLFVHAESMVGQVPLDNEDLTVFVRLGTDFTENYYEYEVPLTVTAAQASLDTDVWPEANNIEIVFEDFTKLKQKRNNLITGGSSTLSYNLEYSEPDPNYGNKRIRVKGNPNLQGIKSIMIGVRNPKNNPANPWQDDGMAHCGIIWVNELRLTDFVSEGGSAAIAQMQIQGADFFNISASGSYSGYNWGAVDSRVQERQRDQRINANFNSNWQLGQFFGKKFGLSLPFFFGYSIGVINPEFDPYNPDIKLSEYSGEERRRRAREGQDFTERISYNFTNVRKQLAPGAKPAFWRIANWSASYSYSEDLKRDFNIKYDRTRIWSGNLNYNYTFQAKPWEPFKNIFKKDKLKKSKWLALVRDVNLYYLPKNFSFSNDVLRSYNERQVKNNIVPDYEFQPVYIKRFTWNRGYNLGYDITKNLKLTFTANNRAIFEEADGQVDRKENPDLYRQFKDSIRTQMSTFGKTVDYTHNYNINYTLPLNKIPALDWTTATIMYGGTYNWQRAPLAQDTFGHTIQNNRTINANTQLNFTNLYNKLPFFKKVLADGSVLRNTATVRGKATTDGGKPENSSTKQPKKEPSIEEKYPKPVPPKPEEDMTEKEKKKWDKVIKRWERKVERAKKRKGKVHPVVGFFARLVMSVRNVGGTYTQNNGTLLPGYAQETRILGFDSKFEAPMSGFVFGKQRYSVTGKDTGFDFARTAAENGWLVKNENINRQYTNTHVQNITVRAGLEPLKDLSIELTANRTYKNSSTEFFRWNQATNSYEGQSRIDVSDVIYTNVSIGSAFAALGDNYSSNVFQKLLDNRKEVSRLVGAQNPNATQLGSGYYSGYNGSQQDVLIGAFLTSYTNRKVNDKNINPVKNIPLPNWAINYNGLSKMEFMKKYVRTFVIKHAYTSTVSISGMQTNLNAIFDGNGNPTALDINNNYITRMQVQNVTMSERFNPLIGFDATWLIKKQGLITKFEISKDRSSTLSLNNNQVTEVLGTTYVIGTGYKFSQVRLPIKNLKPSDMNLRIDFSLRDNLTVIRKVVENTNQATAGQKVMSIKGSIDYNVGRFLILQLYYDQVINTPKIATSYPTGNMSTGIKLRYNLAGVQ</sequence>
<evidence type="ECO:0000313" key="4">
    <source>
        <dbReference type="Proteomes" id="UP000652681"/>
    </source>
</evidence>
<feature type="region of interest" description="Disordered" evidence="1">
    <location>
        <begin position="1018"/>
        <end position="1040"/>
    </location>
</feature>
<evidence type="ECO:0000256" key="1">
    <source>
        <dbReference type="SAM" id="MobiDB-lite"/>
    </source>
</evidence>
<feature type="compositionally biased region" description="Polar residues" evidence="1">
    <location>
        <begin position="1024"/>
        <end position="1033"/>
    </location>
</feature>
<evidence type="ECO:0000259" key="2">
    <source>
        <dbReference type="Pfam" id="PF14349"/>
    </source>
</evidence>
<comment type="caution">
    <text evidence="3">The sequence shown here is derived from an EMBL/GenBank/DDBJ whole genome shotgun (WGS) entry which is preliminary data.</text>
</comment>
<feature type="domain" description="Gliding motility protein SprA N-terminal" evidence="2">
    <location>
        <begin position="1084"/>
        <end position="1612"/>
    </location>
</feature>
<gene>
    <name evidence="3" type="primary">sprA</name>
    <name evidence="3" type="ORF">H9Y05_13770</name>
</gene>
<dbReference type="NCBIfam" id="TIGR04189">
    <property type="entry name" value="surface_SprA"/>
    <property type="match status" value="1"/>
</dbReference>
<reference evidence="3" key="1">
    <citation type="submission" date="2020-09" db="EMBL/GenBank/DDBJ databases">
        <title>Taishania pollutisoli gen. nov., sp. nov., Isolated from Tetrabromobisphenol A-Contaminated Soil.</title>
        <authorList>
            <person name="Chen Q."/>
        </authorList>
    </citation>
    <scope>NUCLEOTIDE SEQUENCE</scope>
    <source>
        <strain evidence="3">CZZ-1</strain>
    </source>
</reference>
<name>A0A8J6TTX4_9FLAO</name>
<proteinExistence type="predicted"/>
<dbReference type="RefSeq" id="WP_216714616.1">
    <property type="nucleotide sequence ID" value="NZ_JACVEL010000011.1"/>
</dbReference>
<protein>
    <submittedName>
        <fullName evidence="3">Cell surface protein SprA</fullName>
    </submittedName>
</protein>
<keyword evidence="4" id="KW-1185">Reference proteome</keyword>
<dbReference type="Proteomes" id="UP000652681">
    <property type="component" value="Unassembled WGS sequence"/>
</dbReference>
<organism evidence="3 4">
    <name type="scientific">Taishania pollutisoli</name>
    <dbReference type="NCBI Taxonomy" id="2766479"/>
    <lineage>
        <taxon>Bacteria</taxon>
        <taxon>Pseudomonadati</taxon>
        <taxon>Bacteroidota</taxon>
        <taxon>Flavobacteriia</taxon>
        <taxon>Flavobacteriales</taxon>
        <taxon>Crocinitomicaceae</taxon>
        <taxon>Taishania</taxon>
    </lineage>
</organism>
<feature type="region of interest" description="Disordered" evidence="1">
    <location>
        <begin position="1913"/>
        <end position="1961"/>
    </location>
</feature>